<dbReference type="WBParaSite" id="PS1159_v2.g9194.t1">
    <property type="protein sequence ID" value="PS1159_v2.g9194.t1"/>
    <property type="gene ID" value="PS1159_v2.g9194"/>
</dbReference>
<reference evidence="2" key="1">
    <citation type="submission" date="2022-11" db="UniProtKB">
        <authorList>
            <consortium name="WormBaseParasite"/>
        </authorList>
    </citation>
    <scope>IDENTIFICATION</scope>
</reference>
<accession>A0AC35GVF8</accession>
<proteinExistence type="predicted"/>
<evidence type="ECO:0000313" key="1">
    <source>
        <dbReference type="Proteomes" id="UP000887580"/>
    </source>
</evidence>
<dbReference type="Proteomes" id="UP000887580">
    <property type="component" value="Unplaced"/>
</dbReference>
<organism evidence="1 2">
    <name type="scientific">Panagrolaimus sp. PS1159</name>
    <dbReference type="NCBI Taxonomy" id="55785"/>
    <lineage>
        <taxon>Eukaryota</taxon>
        <taxon>Metazoa</taxon>
        <taxon>Ecdysozoa</taxon>
        <taxon>Nematoda</taxon>
        <taxon>Chromadorea</taxon>
        <taxon>Rhabditida</taxon>
        <taxon>Tylenchina</taxon>
        <taxon>Panagrolaimomorpha</taxon>
        <taxon>Panagrolaimoidea</taxon>
        <taxon>Panagrolaimidae</taxon>
        <taxon>Panagrolaimus</taxon>
    </lineage>
</organism>
<sequence>MRLIVSINELANKNFVALNDISINFMIISGTNEFTIFGLFRLAGINAVYSTLGTVVFERIYATVYLENYEKTVSNPFFFYCILYHTLEYCIATYSIYKEWIDLAIFGTVIILLNIIGYFMFTGLEWFNERRYRTSLMHRKKYTLSERFQLQENIRTAHLMKSVAGVFVFLNILVGISMIISSVYIDEFAKRISYVVFNFALSFTGYTFPLLGMGKNRMWSQIFLRLKKWTKIAPSNLPEILSQAEQRAQLSNQIRGFNGTKIIFTIDEERELYFNNLKNHWNK</sequence>
<name>A0AC35GVF8_9BILA</name>
<evidence type="ECO:0000313" key="2">
    <source>
        <dbReference type="WBParaSite" id="PS1159_v2.g9194.t1"/>
    </source>
</evidence>
<protein>
    <submittedName>
        <fullName evidence="2">Gustatory receptor</fullName>
    </submittedName>
</protein>